<dbReference type="Proteomes" id="UP000030647">
    <property type="component" value="Unassembled WGS sequence"/>
</dbReference>
<dbReference type="EMBL" id="KI271583">
    <property type="protein sequence ID" value="ERL66251.1"/>
    <property type="molecule type" value="Genomic_DNA"/>
</dbReference>
<dbReference type="eggNOG" id="COG0025">
    <property type="taxonomic scope" value="Bacteria"/>
</dbReference>
<keyword evidence="13" id="KW-1185">Reference proteome</keyword>
<feature type="transmembrane region" description="Helical" evidence="10">
    <location>
        <begin position="277"/>
        <end position="298"/>
    </location>
</feature>
<dbReference type="STRING" id="1231336.L248_1343"/>
<feature type="transmembrane region" description="Helical" evidence="10">
    <location>
        <begin position="214"/>
        <end position="233"/>
    </location>
</feature>
<dbReference type="Pfam" id="PF00999">
    <property type="entry name" value="Na_H_Exchanger"/>
    <property type="match status" value="1"/>
</dbReference>
<evidence type="ECO:0000256" key="3">
    <source>
        <dbReference type="ARBA" id="ARBA00022475"/>
    </source>
</evidence>
<evidence type="ECO:0000259" key="11">
    <source>
        <dbReference type="Pfam" id="PF00999"/>
    </source>
</evidence>
<evidence type="ECO:0000256" key="10">
    <source>
        <dbReference type="SAM" id="Phobius"/>
    </source>
</evidence>
<name>U4TMZ0_9LACO</name>
<evidence type="ECO:0000256" key="8">
    <source>
        <dbReference type="ARBA" id="ARBA00023136"/>
    </source>
</evidence>
<proteinExistence type="predicted"/>
<dbReference type="GO" id="GO:0015385">
    <property type="term" value="F:sodium:proton antiporter activity"/>
    <property type="evidence" value="ECO:0007669"/>
    <property type="project" value="InterPro"/>
</dbReference>
<evidence type="ECO:0000256" key="5">
    <source>
        <dbReference type="ARBA" id="ARBA00022989"/>
    </source>
</evidence>
<keyword evidence="3" id="KW-1003">Cell membrane</keyword>
<evidence type="ECO:0000256" key="9">
    <source>
        <dbReference type="ARBA" id="ARBA00023201"/>
    </source>
</evidence>
<evidence type="ECO:0000256" key="1">
    <source>
        <dbReference type="ARBA" id="ARBA00004651"/>
    </source>
</evidence>
<dbReference type="RefSeq" id="WP_022528628.1">
    <property type="nucleotide sequence ID" value="NZ_KI271583.1"/>
</dbReference>
<evidence type="ECO:0000313" key="13">
    <source>
        <dbReference type="Proteomes" id="UP000030647"/>
    </source>
</evidence>
<protein>
    <recommendedName>
        <fullName evidence="11">Cation/H+ exchanger transmembrane domain-containing protein</fullName>
    </recommendedName>
</protein>
<reference evidence="13" key="1">
    <citation type="journal article" date="2013" name="Genome Announc.">
        <title>Whole-Genome Sequencing of Lactobacillus shenzhenensis Strain LY-73T.</title>
        <authorList>
            <person name="Lin Z."/>
            <person name="Liu Z."/>
            <person name="Yang R."/>
            <person name="Zou Y."/>
            <person name="Wan D."/>
            <person name="Chen J."/>
            <person name="Guo M."/>
            <person name="Zhao J."/>
            <person name="Fang C."/>
            <person name="Yang R."/>
            <person name="Liu F."/>
        </authorList>
    </citation>
    <scope>NUCLEOTIDE SEQUENCE [LARGE SCALE GENOMIC DNA]</scope>
    <source>
        <strain evidence="13">LY-73</strain>
    </source>
</reference>
<gene>
    <name evidence="12" type="ORF">L248_1343</name>
</gene>
<dbReference type="AlphaFoldDB" id="U4TMZ0"/>
<dbReference type="PANTHER" id="PTHR10110:SF86">
    <property type="entry name" value="SODIUM_HYDROGEN EXCHANGER 7"/>
    <property type="match status" value="1"/>
</dbReference>
<feature type="transmembrane region" description="Helical" evidence="10">
    <location>
        <begin position="33"/>
        <end position="52"/>
    </location>
</feature>
<dbReference type="GO" id="GO:0098719">
    <property type="term" value="P:sodium ion import across plasma membrane"/>
    <property type="evidence" value="ECO:0007669"/>
    <property type="project" value="TreeGrafter"/>
</dbReference>
<dbReference type="InterPro" id="IPR006153">
    <property type="entry name" value="Cation/H_exchanger_TM"/>
</dbReference>
<evidence type="ECO:0000313" key="12">
    <source>
        <dbReference type="EMBL" id="ERL66251.1"/>
    </source>
</evidence>
<feature type="transmembrane region" description="Helical" evidence="10">
    <location>
        <begin position="239"/>
        <end position="256"/>
    </location>
</feature>
<evidence type="ECO:0000256" key="2">
    <source>
        <dbReference type="ARBA" id="ARBA00022448"/>
    </source>
</evidence>
<comment type="subcellular location">
    <subcellularLocation>
        <location evidence="1">Cell membrane</location>
        <topology evidence="1">Multi-pass membrane protein</topology>
    </subcellularLocation>
</comment>
<keyword evidence="2" id="KW-0813">Transport</keyword>
<dbReference type="GO" id="GO:0005886">
    <property type="term" value="C:plasma membrane"/>
    <property type="evidence" value="ECO:0007669"/>
    <property type="project" value="UniProtKB-SubCell"/>
</dbReference>
<keyword evidence="7" id="KW-0406">Ion transport</keyword>
<feature type="transmembrane region" description="Helical" evidence="10">
    <location>
        <begin position="9"/>
        <end position="27"/>
    </location>
</feature>
<keyword evidence="4 10" id="KW-0812">Transmembrane</keyword>
<feature type="transmembrane region" description="Helical" evidence="10">
    <location>
        <begin position="353"/>
        <end position="375"/>
    </location>
</feature>
<dbReference type="HOGENOM" id="CLU_005912_6_2_9"/>
<organism evidence="12 13">
    <name type="scientific">Schleiferilactobacillus shenzhenensis LY-73</name>
    <dbReference type="NCBI Taxonomy" id="1231336"/>
    <lineage>
        <taxon>Bacteria</taxon>
        <taxon>Bacillati</taxon>
        <taxon>Bacillota</taxon>
        <taxon>Bacilli</taxon>
        <taxon>Lactobacillales</taxon>
        <taxon>Lactobacillaceae</taxon>
        <taxon>Schleiferilactobacillus</taxon>
    </lineage>
</organism>
<feature type="transmembrane region" description="Helical" evidence="10">
    <location>
        <begin position="310"/>
        <end position="332"/>
    </location>
</feature>
<keyword evidence="5 10" id="KW-1133">Transmembrane helix</keyword>
<keyword evidence="9" id="KW-0739">Sodium transport</keyword>
<sequence>MQIALIEGVILLVGLVVLSNILSHYLVDVPISLIQIVVGLVLALFFAVKIPLESDWFTLLFIAPLLYNDGSTFPKRQLWELKGPIIANAILLVFFATLVGGLFFHWLLPTVPLAAALAFTAIMSPTDPIAVESIARRAKLPDYILHLVAGESLINDASGLIGFKYGVSATVSGVFHPGAAVLDFFYISIVGAIVGLVLAFLFRAGQTFLLDHGISDVLLHTIVSLLIPFVVYLTAEEGFHASGVIAVVVAGIFASQRAVNFAAQPELRIVTQRTWQLAVYLLNGMVFLILGIELPVAFGDAVADPGINTWNAVGIAFAMWLMLVVIRALWTYGAALLHTWRSGKKSRPSWRTALLSGLSGVRGAISMAAVFSLPLTIRGGQPFPERALLLFVAAGIVILSLVMAAILLPILSPGSGLFRSRGSSVNTADEAADATAKTGQTISLSQAQAYTYRVAITALESERRQDNQRAVLAMINDYERRLKQLRQPNGGKVVSPLLAESLRLRIIGVQQERAALDKLWQANLIQAGTYQHNVTQLQARERDYQAMLTNQYKPWHKLVRMLQARYLQLRTRLSASNNVASPHPFFNEQLFVERELAKGAIKGISQVTKAPEFATAHISPQSIYEVITAYRGRIAQLKSLSAPRNQQLPDQLKALRQTALAAERSAVQELLEAGRVTPETATTLRQQINFAENLALSNRDDG</sequence>
<accession>U4TMZ0</accession>
<keyword evidence="6" id="KW-0915">Sodium</keyword>
<dbReference type="PANTHER" id="PTHR10110">
    <property type="entry name" value="SODIUM/HYDROGEN EXCHANGER"/>
    <property type="match status" value="1"/>
</dbReference>
<evidence type="ECO:0000256" key="7">
    <source>
        <dbReference type="ARBA" id="ARBA00023065"/>
    </source>
</evidence>
<dbReference type="Gene3D" id="6.10.140.1330">
    <property type="match status" value="1"/>
</dbReference>
<feature type="transmembrane region" description="Helical" evidence="10">
    <location>
        <begin position="85"/>
        <end position="107"/>
    </location>
</feature>
<dbReference type="GO" id="GO:0051453">
    <property type="term" value="P:regulation of intracellular pH"/>
    <property type="evidence" value="ECO:0007669"/>
    <property type="project" value="TreeGrafter"/>
</dbReference>
<evidence type="ECO:0000256" key="4">
    <source>
        <dbReference type="ARBA" id="ARBA00022692"/>
    </source>
</evidence>
<evidence type="ECO:0000256" key="6">
    <source>
        <dbReference type="ARBA" id="ARBA00023053"/>
    </source>
</evidence>
<feature type="transmembrane region" description="Helical" evidence="10">
    <location>
        <begin position="184"/>
        <end position="202"/>
    </location>
</feature>
<dbReference type="GO" id="GO:0015386">
    <property type="term" value="F:potassium:proton antiporter activity"/>
    <property type="evidence" value="ECO:0007669"/>
    <property type="project" value="TreeGrafter"/>
</dbReference>
<dbReference type="InterPro" id="IPR018422">
    <property type="entry name" value="Cation/H_exchanger_CPA1"/>
</dbReference>
<feature type="domain" description="Cation/H+ exchanger transmembrane" evidence="11">
    <location>
        <begin position="15"/>
        <end position="410"/>
    </location>
</feature>
<keyword evidence="8 10" id="KW-0472">Membrane</keyword>
<feature type="transmembrane region" description="Helical" evidence="10">
    <location>
        <begin position="387"/>
        <end position="411"/>
    </location>
</feature>